<dbReference type="OrthoDB" id="10338285at2759"/>
<organism evidence="2 3">
    <name type="scientific">Trema orientale</name>
    <name type="common">Charcoal tree</name>
    <name type="synonym">Celtis orientalis</name>
    <dbReference type="NCBI Taxonomy" id="63057"/>
    <lineage>
        <taxon>Eukaryota</taxon>
        <taxon>Viridiplantae</taxon>
        <taxon>Streptophyta</taxon>
        <taxon>Embryophyta</taxon>
        <taxon>Tracheophyta</taxon>
        <taxon>Spermatophyta</taxon>
        <taxon>Magnoliopsida</taxon>
        <taxon>eudicotyledons</taxon>
        <taxon>Gunneridae</taxon>
        <taxon>Pentapetalae</taxon>
        <taxon>rosids</taxon>
        <taxon>fabids</taxon>
        <taxon>Rosales</taxon>
        <taxon>Cannabaceae</taxon>
        <taxon>Trema</taxon>
    </lineage>
</organism>
<keyword evidence="3" id="KW-1185">Reference proteome</keyword>
<name>A0A2P5FHC5_TREOI</name>
<reference evidence="3" key="1">
    <citation type="submission" date="2016-06" db="EMBL/GenBank/DDBJ databases">
        <title>Parallel loss of symbiosis genes in relatives of nitrogen-fixing non-legume Parasponia.</title>
        <authorList>
            <person name="Van Velzen R."/>
            <person name="Holmer R."/>
            <person name="Bu F."/>
            <person name="Rutten L."/>
            <person name="Van Zeijl A."/>
            <person name="Liu W."/>
            <person name="Santuari L."/>
            <person name="Cao Q."/>
            <person name="Sharma T."/>
            <person name="Shen D."/>
            <person name="Roswanjaya Y."/>
            <person name="Wardhani T."/>
            <person name="Kalhor M.S."/>
            <person name="Jansen J."/>
            <person name="Van den Hoogen J."/>
            <person name="Gungor B."/>
            <person name="Hartog M."/>
            <person name="Hontelez J."/>
            <person name="Verver J."/>
            <person name="Yang W.-C."/>
            <person name="Schijlen E."/>
            <person name="Repin R."/>
            <person name="Schilthuizen M."/>
            <person name="Schranz E."/>
            <person name="Heidstra R."/>
            <person name="Miyata K."/>
            <person name="Fedorova E."/>
            <person name="Kohlen W."/>
            <person name="Bisseling T."/>
            <person name="Smit S."/>
            <person name="Geurts R."/>
        </authorList>
    </citation>
    <scope>NUCLEOTIDE SEQUENCE [LARGE SCALE GENOMIC DNA]</scope>
    <source>
        <strain evidence="3">cv. RG33-2</strain>
    </source>
</reference>
<dbReference type="Proteomes" id="UP000237000">
    <property type="component" value="Unassembled WGS sequence"/>
</dbReference>
<dbReference type="AlphaFoldDB" id="A0A2P5FHC5"/>
<evidence type="ECO:0000313" key="3">
    <source>
        <dbReference type="Proteomes" id="UP000237000"/>
    </source>
</evidence>
<feature type="region of interest" description="Disordered" evidence="1">
    <location>
        <begin position="54"/>
        <end position="74"/>
    </location>
</feature>
<protein>
    <submittedName>
        <fullName evidence="2">Uncharacterized protein</fullName>
    </submittedName>
</protein>
<dbReference type="EMBL" id="JXTC01000033">
    <property type="protein sequence ID" value="PON97176.1"/>
    <property type="molecule type" value="Genomic_DNA"/>
</dbReference>
<comment type="caution">
    <text evidence="2">The sequence shown here is derived from an EMBL/GenBank/DDBJ whole genome shotgun (WGS) entry which is preliminary data.</text>
</comment>
<proteinExistence type="predicted"/>
<sequence length="85" mass="9783">MALACFLSAKGPMQRKAQTMIALASLRRHRKRLALNKCIQTWKVQARLYRMVKGPSETRRTSTGEDSTQETTSVSSLLWEHHHLF</sequence>
<evidence type="ECO:0000256" key="1">
    <source>
        <dbReference type="SAM" id="MobiDB-lite"/>
    </source>
</evidence>
<accession>A0A2P5FHC5</accession>
<dbReference type="InParanoid" id="A0A2P5FHC5"/>
<evidence type="ECO:0000313" key="2">
    <source>
        <dbReference type="EMBL" id="PON97176.1"/>
    </source>
</evidence>
<feature type="compositionally biased region" description="Polar residues" evidence="1">
    <location>
        <begin position="64"/>
        <end position="74"/>
    </location>
</feature>
<gene>
    <name evidence="2" type="ORF">TorRG33x02_069320</name>
</gene>